<dbReference type="RefSeq" id="WP_241346922.1">
    <property type="nucleotide sequence ID" value="NZ_JAKZGP010000006.1"/>
</dbReference>
<evidence type="ECO:0000256" key="1">
    <source>
        <dbReference type="SAM" id="Phobius"/>
    </source>
</evidence>
<name>A0ABS9UWT0_9BACT</name>
<keyword evidence="1" id="KW-1133">Transmembrane helix</keyword>
<sequence>MGFIPIILTMVGAIMLFIMVVKQSIAQKRVNIETLTQKVAHQWSILTNGDVKSQPSLDSLSQIIKSDKPQLQKDQLQQYESTIKDSLIQAKLMRVQHNKLISKRPYSFVAKIFGYKAI</sequence>
<feature type="transmembrane region" description="Helical" evidence="1">
    <location>
        <begin position="6"/>
        <end position="25"/>
    </location>
</feature>
<gene>
    <name evidence="2" type="ORF">MM239_04410</name>
</gene>
<evidence type="ECO:0000313" key="2">
    <source>
        <dbReference type="EMBL" id="MCH7408626.1"/>
    </source>
</evidence>
<organism evidence="2 3">
    <name type="scientific">Belliella filtrata</name>
    <dbReference type="NCBI Taxonomy" id="2923435"/>
    <lineage>
        <taxon>Bacteria</taxon>
        <taxon>Pseudomonadati</taxon>
        <taxon>Bacteroidota</taxon>
        <taxon>Cytophagia</taxon>
        <taxon>Cytophagales</taxon>
        <taxon>Cyclobacteriaceae</taxon>
        <taxon>Belliella</taxon>
    </lineage>
</organism>
<protein>
    <submittedName>
        <fullName evidence="2">Uncharacterized protein</fullName>
    </submittedName>
</protein>
<keyword evidence="1" id="KW-0472">Membrane</keyword>
<evidence type="ECO:0000313" key="3">
    <source>
        <dbReference type="Proteomes" id="UP001165489"/>
    </source>
</evidence>
<accession>A0ABS9UWT0</accession>
<comment type="caution">
    <text evidence="2">The sequence shown here is derived from an EMBL/GenBank/DDBJ whole genome shotgun (WGS) entry which is preliminary data.</text>
</comment>
<proteinExistence type="predicted"/>
<dbReference type="EMBL" id="JAKZGP010000006">
    <property type="protein sequence ID" value="MCH7408626.1"/>
    <property type="molecule type" value="Genomic_DNA"/>
</dbReference>
<reference evidence="2" key="1">
    <citation type="submission" date="2022-03" db="EMBL/GenBank/DDBJ databases">
        <title>De novo assembled genomes of Belliella spp. (Cyclobacteriaceae) strains.</title>
        <authorList>
            <person name="Szabo A."/>
            <person name="Korponai K."/>
            <person name="Felfoldi T."/>
        </authorList>
    </citation>
    <scope>NUCLEOTIDE SEQUENCE</scope>
    <source>
        <strain evidence="2">DSM 111904</strain>
    </source>
</reference>
<dbReference type="Proteomes" id="UP001165489">
    <property type="component" value="Unassembled WGS sequence"/>
</dbReference>
<keyword evidence="3" id="KW-1185">Reference proteome</keyword>
<keyword evidence="1" id="KW-0812">Transmembrane</keyword>